<dbReference type="InterPro" id="IPR036909">
    <property type="entry name" value="Cyt_c-like_dom_sf"/>
</dbReference>
<dbReference type="AlphaFoldDB" id="D5RHX9"/>
<keyword evidence="5 6" id="KW-0408">Iron</keyword>
<evidence type="ECO:0000259" key="7">
    <source>
        <dbReference type="PROSITE" id="PS51007"/>
    </source>
</evidence>
<reference evidence="8 9" key="1">
    <citation type="submission" date="2010-04" db="EMBL/GenBank/DDBJ databases">
        <authorList>
            <person name="Qin X."/>
            <person name="Bachman B."/>
            <person name="Battles P."/>
            <person name="Bell A."/>
            <person name="Bess C."/>
            <person name="Bickham C."/>
            <person name="Chaboub L."/>
            <person name="Chen D."/>
            <person name="Coyle M."/>
            <person name="Deiros D.R."/>
            <person name="Dinh H."/>
            <person name="Forbes L."/>
            <person name="Fowler G."/>
            <person name="Francisco L."/>
            <person name="Fu Q."/>
            <person name="Gubbala S."/>
            <person name="Hale W."/>
            <person name="Han Y."/>
            <person name="Hemphill L."/>
            <person name="Highlander S.K."/>
            <person name="Hirani K."/>
            <person name="Hogues M."/>
            <person name="Jackson L."/>
            <person name="Jakkamsetti A."/>
            <person name="Javaid M."/>
            <person name="Jiang H."/>
            <person name="Korchina V."/>
            <person name="Kovar C."/>
            <person name="Lara F."/>
            <person name="Lee S."/>
            <person name="Mata R."/>
            <person name="Mathew T."/>
            <person name="Moen C."/>
            <person name="Morales K."/>
            <person name="Munidasa M."/>
            <person name="Nazareth L."/>
            <person name="Ngo R."/>
            <person name="Nguyen L."/>
            <person name="Okwuonu G."/>
            <person name="Ongeri F."/>
            <person name="Patil S."/>
            <person name="Petrosino J."/>
            <person name="Pham C."/>
            <person name="Pham P."/>
            <person name="Pu L.-L."/>
            <person name="Puazo M."/>
            <person name="Raj R."/>
            <person name="Reid J."/>
            <person name="Rouhana J."/>
            <person name="Saada N."/>
            <person name="Shang Y."/>
            <person name="Simmons D."/>
            <person name="Thornton R."/>
            <person name="Warren J."/>
            <person name="Weissenberger G."/>
            <person name="Zhang J."/>
            <person name="Zhang L."/>
            <person name="Zhou C."/>
            <person name="Zhu D."/>
            <person name="Muzny D."/>
            <person name="Worley K."/>
            <person name="Gibbs R."/>
        </authorList>
    </citation>
    <scope>NUCLEOTIDE SEQUENCE [LARGE SCALE GENOMIC DNA]</scope>
    <source>
        <strain evidence="8 9">ATCC 49957</strain>
    </source>
</reference>
<proteinExistence type="predicted"/>
<dbReference type="PANTHER" id="PTHR11961">
    <property type="entry name" value="CYTOCHROME C"/>
    <property type="match status" value="1"/>
</dbReference>
<evidence type="ECO:0000256" key="6">
    <source>
        <dbReference type="PROSITE-ProRule" id="PRU00433"/>
    </source>
</evidence>
<dbReference type="HOGENOM" id="CLU_1791067_0_0_5"/>
<evidence type="ECO:0000256" key="2">
    <source>
        <dbReference type="ARBA" id="ARBA00022617"/>
    </source>
</evidence>
<dbReference type="Pfam" id="PF00034">
    <property type="entry name" value="Cytochrom_C"/>
    <property type="match status" value="1"/>
</dbReference>
<dbReference type="RefSeq" id="WP_007003748.1">
    <property type="nucleotide sequence ID" value="NZ_GG770778.1"/>
</dbReference>
<evidence type="ECO:0000313" key="9">
    <source>
        <dbReference type="Proteomes" id="UP000005324"/>
    </source>
</evidence>
<name>D5RHX9_9PROT</name>
<dbReference type="Proteomes" id="UP000005324">
    <property type="component" value="Unassembled WGS sequence"/>
</dbReference>
<keyword evidence="3 6" id="KW-0479">Metal-binding</keyword>
<evidence type="ECO:0000256" key="5">
    <source>
        <dbReference type="ARBA" id="ARBA00023004"/>
    </source>
</evidence>
<evidence type="ECO:0000256" key="3">
    <source>
        <dbReference type="ARBA" id="ARBA00022723"/>
    </source>
</evidence>
<keyword evidence="2 6" id="KW-0349">Heme</keyword>
<comment type="caution">
    <text evidence="8">The sequence shown here is derived from an EMBL/GenBank/DDBJ whole genome shotgun (WGS) entry which is preliminary data.</text>
</comment>
<evidence type="ECO:0000256" key="1">
    <source>
        <dbReference type="ARBA" id="ARBA00022448"/>
    </source>
</evidence>
<dbReference type="PROSITE" id="PS51007">
    <property type="entry name" value="CYTC"/>
    <property type="match status" value="1"/>
</dbReference>
<keyword evidence="1" id="KW-0813">Transport</keyword>
<accession>D5RHX9</accession>
<keyword evidence="4" id="KW-0249">Electron transport</keyword>
<evidence type="ECO:0000313" key="8">
    <source>
        <dbReference type="EMBL" id="EFH13095.1"/>
    </source>
</evidence>
<dbReference type="InterPro" id="IPR009056">
    <property type="entry name" value="Cyt_c-like_dom"/>
</dbReference>
<dbReference type="Gene3D" id="1.10.760.10">
    <property type="entry name" value="Cytochrome c-like domain"/>
    <property type="match status" value="1"/>
</dbReference>
<evidence type="ECO:0000256" key="4">
    <source>
        <dbReference type="ARBA" id="ARBA00022982"/>
    </source>
</evidence>
<dbReference type="InterPro" id="IPR002327">
    <property type="entry name" value="Cyt_c_1A/1B"/>
</dbReference>
<feature type="non-terminal residue" evidence="8">
    <location>
        <position position="1"/>
    </location>
</feature>
<organism evidence="8 9">
    <name type="scientific">Pseudoroseomonas cervicalis ATCC 49957</name>
    <dbReference type="NCBI Taxonomy" id="525371"/>
    <lineage>
        <taxon>Bacteria</taxon>
        <taxon>Pseudomonadati</taxon>
        <taxon>Pseudomonadota</taxon>
        <taxon>Alphaproteobacteria</taxon>
        <taxon>Acetobacterales</taxon>
        <taxon>Roseomonadaceae</taxon>
        <taxon>Roseomonas</taxon>
    </lineage>
</organism>
<dbReference type="GO" id="GO:0009055">
    <property type="term" value="F:electron transfer activity"/>
    <property type="evidence" value="ECO:0007669"/>
    <property type="project" value="InterPro"/>
</dbReference>
<sequence>LLYAAGADRRLRAYDTARGIALGAEPPPPATPRQAGLDMEGARVFRACGACHSLTAPPAGQPDLKAGPHLGNLFGRRMGSLPGYAYSERLARGDIVWTKDSVADLFTRGPDIVTPGTRMPVQIVGDPDDMAALLRFLEQATRQE</sequence>
<dbReference type="GO" id="GO:0046872">
    <property type="term" value="F:metal ion binding"/>
    <property type="evidence" value="ECO:0007669"/>
    <property type="project" value="UniProtKB-KW"/>
</dbReference>
<protein>
    <submittedName>
        <fullName evidence="8">Cytochrome C</fullName>
    </submittedName>
</protein>
<gene>
    <name evidence="8" type="ORF">HMPREF0731_0689</name>
</gene>
<keyword evidence="9" id="KW-1185">Reference proteome</keyword>
<dbReference type="GO" id="GO:0020037">
    <property type="term" value="F:heme binding"/>
    <property type="evidence" value="ECO:0007669"/>
    <property type="project" value="InterPro"/>
</dbReference>
<feature type="domain" description="Cytochrome c" evidence="7">
    <location>
        <begin position="36"/>
        <end position="141"/>
    </location>
</feature>
<dbReference type="EMBL" id="ADVL01000120">
    <property type="protein sequence ID" value="EFH13095.1"/>
    <property type="molecule type" value="Genomic_DNA"/>
</dbReference>
<dbReference type="SUPFAM" id="SSF46626">
    <property type="entry name" value="Cytochrome c"/>
    <property type="match status" value="1"/>
</dbReference>